<dbReference type="Pfam" id="PF08659">
    <property type="entry name" value="KR"/>
    <property type="match status" value="1"/>
</dbReference>
<dbReference type="OrthoDB" id="329835at2759"/>
<dbReference type="Proteomes" id="UP000240493">
    <property type="component" value="Unassembled WGS sequence"/>
</dbReference>
<dbReference type="GO" id="GO:0004312">
    <property type="term" value="F:fatty acid synthase activity"/>
    <property type="evidence" value="ECO:0007669"/>
    <property type="project" value="TreeGrafter"/>
</dbReference>
<keyword evidence="7" id="KW-1185">Reference proteome</keyword>
<evidence type="ECO:0000313" key="7">
    <source>
        <dbReference type="Proteomes" id="UP000240493"/>
    </source>
</evidence>
<dbReference type="Pfam" id="PF00550">
    <property type="entry name" value="PP-binding"/>
    <property type="match status" value="1"/>
</dbReference>
<evidence type="ECO:0000256" key="3">
    <source>
        <dbReference type="ARBA" id="ARBA00023002"/>
    </source>
</evidence>
<dbReference type="STRING" id="1042311.A0A2T3YUD4"/>
<gene>
    <name evidence="6" type="ORF">M441DRAFT_51447</name>
</gene>
<dbReference type="SUPFAM" id="SSF47336">
    <property type="entry name" value="ACP-like"/>
    <property type="match status" value="1"/>
</dbReference>
<dbReference type="GO" id="GO:0006633">
    <property type="term" value="P:fatty acid biosynthetic process"/>
    <property type="evidence" value="ECO:0007669"/>
    <property type="project" value="TreeGrafter"/>
</dbReference>
<dbReference type="InterPro" id="IPR020806">
    <property type="entry name" value="PKS_PP-bd"/>
</dbReference>
<name>A0A2T3YUD4_TRIA4</name>
<evidence type="ECO:0000256" key="2">
    <source>
        <dbReference type="ARBA" id="ARBA00022553"/>
    </source>
</evidence>
<dbReference type="Gene3D" id="3.90.180.10">
    <property type="entry name" value="Medium-chain alcohol dehydrogenases, catalytic domain"/>
    <property type="match status" value="1"/>
</dbReference>
<dbReference type="InterPro" id="IPR050091">
    <property type="entry name" value="PKS_NRPS_Biosynth_Enz"/>
</dbReference>
<dbReference type="Gene3D" id="1.10.1200.10">
    <property type="entry name" value="ACP-like"/>
    <property type="match status" value="1"/>
</dbReference>
<evidence type="ECO:0000313" key="6">
    <source>
        <dbReference type="EMBL" id="PTB36168.1"/>
    </source>
</evidence>
<dbReference type="GO" id="GO:0031177">
    <property type="term" value="F:phosphopantetheine binding"/>
    <property type="evidence" value="ECO:0007669"/>
    <property type="project" value="InterPro"/>
</dbReference>
<accession>A0A2T3YUD4</accession>
<dbReference type="CDD" id="cd05195">
    <property type="entry name" value="enoyl_red"/>
    <property type="match status" value="1"/>
</dbReference>
<dbReference type="Gene3D" id="3.40.50.720">
    <property type="entry name" value="NAD(P)-binding Rossmann-like Domain"/>
    <property type="match status" value="2"/>
</dbReference>
<evidence type="ECO:0000259" key="5">
    <source>
        <dbReference type="PROSITE" id="PS50075"/>
    </source>
</evidence>
<dbReference type="InterPro" id="IPR013968">
    <property type="entry name" value="PKS_KR"/>
</dbReference>
<dbReference type="GO" id="GO:0016491">
    <property type="term" value="F:oxidoreductase activity"/>
    <property type="evidence" value="ECO:0007669"/>
    <property type="project" value="UniProtKB-KW"/>
</dbReference>
<dbReference type="SMART" id="SM00822">
    <property type="entry name" value="PKS_KR"/>
    <property type="match status" value="1"/>
</dbReference>
<dbReference type="InterPro" id="IPR020843">
    <property type="entry name" value="ER"/>
</dbReference>
<dbReference type="PROSITE" id="PS50075">
    <property type="entry name" value="CARRIER"/>
    <property type="match status" value="1"/>
</dbReference>
<reference evidence="6 7" key="1">
    <citation type="submission" date="2016-07" db="EMBL/GenBank/DDBJ databases">
        <title>Multiple horizontal gene transfer events from other fungi enriched the ability of initially mycotrophic Trichoderma (Ascomycota) to feed on dead plant biomass.</title>
        <authorList>
            <consortium name="DOE Joint Genome Institute"/>
            <person name="Aerts A."/>
            <person name="Atanasova L."/>
            <person name="Chenthamara K."/>
            <person name="Zhang J."/>
            <person name="Grujic M."/>
            <person name="Henrissat B."/>
            <person name="Kuo A."/>
            <person name="Salamov A."/>
            <person name="Lipzen A."/>
            <person name="Labutti K."/>
            <person name="Barry K."/>
            <person name="Miao Y."/>
            <person name="Rahimi M.J."/>
            <person name="Shen Q."/>
            <person name="Grigoriev I.V."/>
            <person name="Kubicek C.P."/>
            <person name="Druzhinina I.S."/>
        </authorList>
    </citation>
    <scope>NUCLEOTIDE SEQUENCE [LARGE SCALE GENOMIC DNA]</scope>
    <source>
        <strain evidence="6 7">CBS 433.97</strain>
    </source>
</reference>
<dbReference type="SMART" id="SM00823">
    <property type="entry name" value="PKS_PP"/>
    <property type="match status" value="1"/>
</dbReference>
<feature type="transmembrane region" description="Helical" evidence="4">
    <location>
        <begin position="22"/>
        <end position="41"/>
    </location>
</feature>
<dbReference type="InterPro" id="IPR036291">
    <property type="entry name" value="NAD(P)-bd_dom_sf"/>
</dbReference>
<dbReference type="InterPro" id="IPR057326">
    <property type="entry name" value="KR_dom"/>
</dbReference>
<dbReference type="Pfam" id="PF13602">
    <property type="entry name" value="ADH_zinc_N_2"/>
    <property type="match status" value="1"/>
</dbReference>
<protein>
    <recommendedName>
        <fullName evidence="5">Carrier domain-containing protein</fullName>
    </recommendedName>
</protein>
<evidence type="ECO:0000256" key="1">
    <source>
        <dbReference type="ARBA" id="ARBA00022450"/>
    </source>
</evidence>
<evidence type="ECO:0000256" key="4">
    <source>
        <dbReference type="SAM" id="Phobius"/>
    </source>
</evidence>
<dbReference type="InterPro" id="IPR009081">
    <property type="entry name" value="PP-bd_ACP"/>
</dbReference>
<dbReference type="AlphaFoldDB" id="A0A2T3YUD4"/>
<keyword evidence="2" id="KW-0597">Phosphoprotein</keyword>
<keyword evidence="4" id="KW-0472">Membrane</keyword>
<organism evidence="6 7">
    <name type="scientific">Trichoderma asperellum (strain ATCC 204424 / CBS 433.97 / NBRC 101777)</name>
    <dbReference type="NCBI Taxonomy" id="1042311"/>
    <lineage>
        <taxon>Eukaryota</taxon>
        <taxon>Fungi</taxon>
        <taxon>Dikarya</taxon>
        <taxon>Ascomycota</taxon>
        <taxon>Pezizomycotina</taxon>
        <taxon>Sordariomycetes</taxon>
        <taxon>Hypocreomycetidae</taxon>
        <taxon>Hypocreales</taxon>
        <taxon>Hypocreaceae</taxon>
        <taxon>Trichoderma</taxon>
    </lineage>
</organism>
<feature type="domain" description="Carrier" evidence="5">
    <location>
        <begin position="489"/>
        <end position="567"/>
    </location>
</feature>
<keyword evidence="1" id="KW-0596">Phosphopantetheine</keyword>
<feature type="transmembrane region" description="Helical" evidence="4">
    <location>
        <begin position="53"/>
        <end position="77"/>
    </location>
</feature>
<dbReference type="SMART" id="SM00829">
    <property type="entry name" value="PKS_ER"/>
    <property type="match status" value="1"/>
</dbReference>
<dbReference type="GO" id="GO:0044550">
    <property type="term" value="P:secondary metabolite biosynthetic process"/>
    <property type="evidence" value="ECO:0007669"/>
    <property type="project" value="TreeGrafter"/>
</dbReference>
<proteinExistence type="predicted"/>
<dbReference type="PANTHER" id="PTHR43775:SF28">
    <property type="entry name" value="SYNTHASE, PUTATIVE-RELATED"/>
    <property type="match status" value="1"/>
</dbReference>
<dbReference type="EMBL" id="KZ679271">
    <property type="protein sequence ID" value="PTB36168.1"/>
    <property type="molecule type" value="Genomic_DNA"/>
</dbReference>
<dbReference type="InterPro" id="IPR036736">
    <property type="entry name" value="ACP-like_sf"/>
</dbReference>
<dbReference type="SUPFAM" id="SSF51735">
    <property type="entry name" value="NAD(P)-binding Rossmann-fold domains"/>
    <property type="match status" value="2"/>
</dbReference>
<sequence length="572" mass="61866">MALNIYSTQTGNWHRYTQMMDLFMLILTLTGHWLLDIYSLINVGGLKKGQSVLIHSGCGGVGLAAIQLARMIGAGIYTTLGIPRDHIFNSRNVSFEKDLLRATNGNGVDLALNLLSGELLHATWRCVAKWGTLVEIGKRGLLGAGKLKMEVFLANRTYRCVDIDAMCKEKPEMVDSLLRSTMDFYRQGRIRAISIDEIFPGVKMQEAFQHMQQGSHIGKVVLEFREPTSGDLQLGQIQPGSASTTTVLDGQASYLLVGGLGGLGRSVALFVEEIQSMGCEVHLVRGSVTEATDVARAVAESPRPLKGVIQMAMVLHDQAWRRMTIDEWNMATAPKANDASANTFLDAFVKFRTSKGLPCTSLNIGAVENAGDLVQEEQLLKKLEGTGWRAVQESELLDVLESAIRQSPSPSAQPGSPESSLVNAGQTLVGIVPVVPLSSPDSSAKLRKDVRMSVFRNIRIQAKGGASSDSLRQFLDAAKTSPETLSKPESVGLLTQEIGKKLLGLVLRPVDGEIDASLSLAQLGLDSIVAAEMRAWWKQMFGLDISVLEMLSMGTLEALGKQAAEGLLALHG</sequence>
<keyword evidence="4" id="KW-1133">Transmembrane helix</keyword>
<keyword evidence="4" id="KW-0812">Transmembrane</keyword>
<keyword evidence="3" id="KW-0560">Oxidoreductase</keyword>
<dbReference type="PANTHER" id="PTHR43775">
    <property type="entry name" value="FATTY ACID SYNTHASE"/>
    <property type="match status" value="1"/>
</dbReference>